<evidence type="ECO:0000256" key="2">
    <source>
        <dbReference type="ARBA" id="ARBA00007069"/>
    </source>
</evidence>
<dbReference type="Pfam" id="PF00528">
    <property type="entry name" value="BPD_transp_1"/>
    <property type="match status" value="1"/>
</dbReference>
<evidence type="ECO:0000259" key="9">
    <source>
        <dbReference type="PROSITE" id="PS50928"/>
    </source>
</evidence>
<evidence type="ECO:0000256" key="3">
    <source>
        <dbReference type="ARBA" id="ARBA00022448"/>
    </source>
</evidence>
<comment type="caution">
    <text evidence="10">The sequence shown here is derived from an EMBL/GenBank/DDBJ whole genome shotgun (WGS) entry which is preliminary data.</text>
</comment>
<protein>
    <submittedName>
        <fullName evidence="10">Putrescine transport system permease protein</fullName>
    </submittedName>
</protein>
<accession>A0A841HUZ1</accession>
<dbReference type="Proteomes" id="UP000588068">
    <property type="component" value="Unassembled WGS sequence"/>
</dbReference>
<gene>
    <name evidence="10" type="ORF">HNQ60_004659</name>
</gene>
<feature type="transmembrane region" description="Helical" evidence="8">
    <location>
        <begin position="122"/>
        <end position="142"/>
    </location>
</feature>
<dbReference type="GO" id="GO:0055085">
    <property type="term" value="P:transmembrane transport"/>
    <property type="evidence" value="ECO:0007669"/>
    <property type="project" value="InterPro"/>
</dbReference>
<evidence type="ECO:0000256" key="1">
    <source>
        <dbReference type="ARBA" id="ARBA00004651"/>
    </source>
</evidence>
<dbReference type="PANTHER" id="PTHR42929">
    <property type="entry name" value="INNER MEMBRANE ABC TRANSPORTER PERMEASE PROTEIN YDCU-RELATED-RELATED"/>
    <property type="match status" value="1"/>
</dbReference>
<feature type="transmembrane region" description="Helical" evidence="8">
    <location>
        <begin position="301"/>
        <end position="322"/>
    </location>
</feature>
<keyword evidence="5 8" id="KW-0812">Transmembrane</keyword>
<dbReference type="AlphaFoldDB" id="A0A841HUZ1"/>
<evidence type="ECO:0000256" key="4">
    <source>
        <dbReference type="ARBA" id="ARBA00022475"/>
    </source>
</evidence>
<evidence type="ECO:0000256" key="6">
    <source>
        <dbReference type="ARBA" id="ARBA00022989"/>
    </source>
</evidence>
<sequence length="335" mass="37884">MIAKAESPSGQRHSAGAQLILRVLQQFPPYRWTQARLLRWGVRGRTAVIAIPYFWLLLFFLVPFIIVLKIAFSETQIASPPYQPLFQWAGDKVLEIKLNLGNFMFLFEDNLYWKAYLNSMKVAFISTLLCLLVGYPLAYAIARSRSTWRNVLLMMVILPFWTSFLLRVYAWIGLLKNNGFINNFLMWLGVIDQPIVMLQTDFAIYVGIVYSYLPFMILPLYSNLEKMDLTLLEAAADLGSRPFKSFLTITLPLSMPGIIAGSMLVFIPAVGEFVIPALLGAPDSLMIGKVLWTEFFSNRDWPVASAVAIALLLLLVIPIVLLQRAQSAEARGAHR</sequence>
<dbReference type="CDD" id="cd06261">
    <property type="entry name" value="TM_PBP2"/>
    <property type="match status" value="1"/>
</dbReference>
<feature type="transmembrane region" description="Helical" evidence="8">
    <location>
        <begin position="151"/>
        <end position="172"/>
    </location>
</feature>
<dbReference type="PANTHER" id="PTHR42929:SF3">
    <property type="entry name" value="PUTRESCINE TRANSPORT SYSTEM PERMEASE PROTEIN POTH"/>
    <property type="match status" value="1"/>
</dbReference>
<feature type="transmembrane region" description="Helical" evidence="8">
    <location>
        <begin position="46"/>
        <end position="72"/>
    </location>
</feature>
<dbReference type="InterPro" id="IPR000515">
    <property type="entry name" value="MetI-like"/>
</dbReference>
<dbReference type="RefSeq" id="WP_184335161.1">
    <property type="nucleotide sequence ID" value="NZ_JACHHZ010000006.1"/>
</dbReference>
<feature type="transmembrane region" description="Helical" evidence="8">
    <location>
        <begin position="202"/>
        <end position="221"/>
    </location>
</feature>
<keyword evidence="11" id="KW-1185">Reference proteome</keyword>
<dbReference type="EMBL" id="JACHHZ010000006">
    <property type="protein sequence ID" value="MBB6095768.1"/>
    <property type="molecule type" value="Genomic_DNA"/>
</dbReference>
<dbReference type="Gene3D" id="1.10.3720.10">
    <property type="entry name" value="MetI-like"/>
    <property type="match status" value="1"/>
</dbReference>
<dbReference type="GO" id="GO:0005886">
    <property type="term" value="C:plasma membrane"/>
    <property type="evidence" value="ECO:0007669"/>
    <property type="project" value="UniProtKB-SubCell"/>
</dbReference>
<comment type="subcellular location">
    <subcellularLocation>
        <location evidence="1 8">Cell membrane</location>
        <topology evidence="1 8">Multi-pass membrane protein</topology>
    </subcellularLocation>
</comment>
<proteinExistence type="inferred from homology"/>
<evidence type="ECO:0000256" key="5">
    <source>
        <dbReference type="ARBA" id="ARBA00022692"/>
    </source>
</evidence>
<name>A0A841HUZ1_9GAMM</name>
<evidence type="ECO:0000256" key="7">
    <source>
        <dbReference type="ARBA" id="ARBA00023136"/>
    </source>
</evidence>
<evidence type="ECO:0000313" key="10">
    <source>
        <dbReference type="EMBL" id="MBB6095768.1"/>
    </source>
</evidence>
<reference evidence="10 11" key="1">
    <citation type="submission" date="2020-08" db="EMBL/GenBank/DDBJ databases">
        <title>Genomic Encyclopedia of Type Strains, Phase IV (KMG-IV): sequencing the most valuable type-strain genomes for metagenomic binning, comparative biology and taxonomic classification.</title>
        <authorList>
            <person name="Goeker M."/>
        </authorList>
    </citation>
    <scope>NUCLEOTIDE SEQUENCE [LARGE SCALE GENOMIC DNA]</scope>
    <source>
        <strain evidence="10 11">DSM 26723</strain>
    </source>
</reference>
<evidence type="ECO:0000256" key="8">
    <source>
        <dbReference type="RuleBase" id="RU363032"/>
    </source>
</evidence>
<keyword evidence="7 8" id="KW-0472">Membrane</keyword>
<keyword evidence="4" id="KW-1003">Cell membrane</keyword>
<dbReference type="InterPro" id="IPR035906">
    <property type="entry name" value="MetI-like_sf"/>
</dbReference>
<keyword evidence="3 8" id="KW-0813">Transport</keyword>
<dbReference type="SUPFAM" id="SSF161098">
    <property type="entry name" value="MetI-like"/>
    <property type="match status" value="1"/>
</dbReference>
<comment type="similarity">
    <text evidence="2">Belongs to the binding-protein-dependent transport system permease family. CysTW subfamily.</text>
</comment>
<organism evidence="10 11">
    <name type="scientific">Povalibacter uvarum</name>
    <dbReference type="NCBI Taxonomy" id="732238"/>
    <lineage>
        <taxon>Bacteria</taxon>
        <taxon>Pseudomonadati</taxon>
        <taxon>Pseudomonadota</taxon>
        <taxon>Gammaproteobacteria</taxon>
        <taxon>Steroidobacterales</taxon>
        <taxon>Steroidobacteraceae</taxon>
        <taxon>Povalibacter</taxon>
    </lineage>
</organism>
<evidence type="ECO:0000313" key="11">
    <source>
        <dbReference type="Proteomes" id="UP000588068"/>
    </source>
</evidence>
<keyword evidence="6 8" id="KW-1133">Transmembrane helix</keyword>
<feature type="domain" description="ABC transmembrane type-1" evidence="9">
    <location>
        <begin position="116"/>
        <end position="322"/>
    </location>
</feature>
<dbReference type="PROSITE" id="PS50928">
    <property type="entry name" value="ABC_TM1"/>
    <property type="match status" value="1"/>
</dbReference>